<evidence type="ECO:0000256" key="5">
    <source>
        <dbReference type="ARBA" id="ARBA00022801"/>
    </source>
</evidence>
<dbReference type="Pfam" id="PF17921">
    <property type="entry name" value="Integrase_H2C2"/>
    <property type="match status" value="1"/>
</dbReference>
<dbReference type="SUPFAM" id="SSF56672">
    <property type="entry name" value="DNA/RNA polymerases"/>
    <property type="match status" value="2"/>
</dbReference>
<dbReference type="PROSITE" id="PS50994">
    <property type="entry name" value="INTEGRASE"/>
    <property type="match status" value="1"/>
</dbReference>
<dbReference type="CDD" id="cd01650">
    <property type="entry name" value="RT_nLTR_like"/>
    <property type="match status" value="1"/>
</dbReference>
<accession>A0A1R3J6U3</accession>
<dbReference type="FunFam" id="1.10.340.70:FF:000001">
    <property type="entry name" value="Retrovirus-related Pol polyprotein from transposon gypsy-like Protein"/>
    <property type="match status" value="1"/>
</dbReference>
<dbReference type="CDD" id="cd09274">
    <property type="entry name" value="RNase_HI_RT_Ty3"/>
    <property type="match status" value="1"/>
</dbReference>
<dbReference type="InterPro" id="IPR002156">
    <property type="entry name" value="RNaseH_domain"/>
</dbReference>
<evidence type="ECO:0000259" key="8">
    <source>
        <dbReference type="PROSITE" id="PS50994"/>
    </source>
</evidence>
<dbReference type="InterPro" id="IPR025558">
    <property type="entry name" value="DUF4283"/>
</dbReference>
<dbReference type="InterPro" id="IPR000477">
    <property type="entry name" value="RT_dom"/>
</dbReference>
<dbReference type="Gene3D" id="3.30.420.10">
    <property type="entry name" value="Ribonuclease H-like superfamily/Ribonuclease H"/>
    <property type="match status" value="2"/>
</dbReference>
<keyword evidence="1" id="KW-0808">Transferase</keyword>
<dbReference type="GO" id="GO:0003964">
    <property type="term" value="F:RNA-directed DNA polymerase activity"/>
    <property type="evidence" value="ECO:0007669"/>
    <property type="project" value="UniProtKB-KW"/>
</dbReference>
<dbReference type="InterPro" id="IPR056924">
    <property type="entry name" value="SH3_Tf2-1"/>
</dbReference>
<reference evidence="9 10" key="1">
    <citation type="submission" date="2013-09" db="EMBL/GenBank/DDBJ databases">
        <title>Corchorus capsularis genome sequencing.</title>
        <authorList>
            <person name="Alam M."/>
            <person name="Haque M.S."/>
            <person name="Islam M.S."/>
            <person name="Emdad E.M."/>
            <person name="Islam M.M."/>
            <person name="Ahmed B."/>
            <person name="Halim A."/>
            <person name="Hossen Q.M.M."/>
            <person name="Hossain M.Z."/>
            <person name="Ahmed R."/>
            <person name="Khan M.M."/>
            <person name="Islam R."/>
            <person name="Rashid M.M."/>
            <person name="Khan S.A."/>
            <person name="Rahman M.S."/>
            <person name="Alam M."/>
        </authorList>
    </citation>
    <scope>NUCLEOTIDE SEQUENCE [LARGE SCALE GENOMIC DNA]</scope>
    <source>
        <strain evidence="10">cv. CVL-1</strain>
        <tissue evidence="9">Whole seedling</tissue>
    </source>
</reference>
<keyword evidence="3" id="KW-0540">Nuclease</keyword>
<dbReference type="Gramene" id="OMO90520">
    <property type="protein sequence ID" value="OMO90520"/>
    <property type="gene ID" value="CCACVL1_07351"/>
</dbReference>
<dbReference type="PANTHER" id="PTHR35046">
    <property type="entry name" value="ZINC KNUCKLE (CCHC-TYPE) FAMILY PROTEIN"/>
    <property type="match status" value="1"/>
</dbReference>
<dbReference type="Proteomes" id="UP000188268">
    <property type="component" value="Unassembled WGS sequence"/>
</dbReference>
<evidence type="ECO:0000256" key="4">
    <source>
        <dbReference type="ARBA" id="ARBA00022759"/>
    </source>
</evidence>
<dbReference type="FunFam" id="3.30.70.270:FF:000020">
    <property type="entry name" value="Transposon Tf2-6 polyprotein-like Protein"/>
    <property type="match status" value="1"/>
</dbReference>
<feature type="domain" description="Integrase catalytic" evidence="8">
    <location>
        <begin position="2006"/>
        <end position="2166"/>
    </location>
</feature>
<evidence type="ECO:0000256" key="6">
    <source>
        <dbReference type="ARBA" id="ARBA00022918"/>
    </source>
</evidence>
<dbReference type="SUPFAM" id="SSF53098">
    <property type="entry name" value="Ribonuclease H-like"/>
    <property type="match status" value="2"/>
</dbReference>
<comment type="caution">
    <text evidence="9">The sequence shown here is derived from an EMBL/GenBank/DDBJ whole genome shotgun (WGS) entry which is preliminary data.</text>
</comment>
<dbReference type="InterPro" id="IPR044730">
    <property type="entry name" value="RNase_H-like_dom_plant"/>
</dbReference>
<dbReference type="Pfam" id="PF24626">
    <property type="entry name" value="SH3_Tf2-1"/>
    <property type="match status" value="1"/>
</dbReference>
<dbReference type="Gene3D" id="3.60.10.10">
    <property type="entry name" value="Endonuclease/exonuclease/phosphatase"/>
    <property type="match status" value="1"/>
</dbReference>
<name>A0A1R3J6U3_COCAP</name>
<evidence type="ECO:0000256" key="2">
    <source>
        <dbReference type="ARBA" id="ARBA00022695"/>
    </source>
</evidence>
<dbReference type="Pfam" id="PF03372">
    <property type="entry name" value="Exo_endo_phos"/>
    <property type="match status" value="1"/>
</dbReference>
<dbReference type="Pfam" id="PF00665">
    <property type="entry name" value="rve"/>
    <property type="match status" value="1"/>
</dbReference>
<dbReference type="Pfam" id="PF13456">
    <property type="entry name" value="RVT_3"/>
    <property type="match status" value="1"/>
</dbReference>
<dbReference type="Pfam" id="PF00078">
    <property type="entry name" value="RVT_1"/>
    <property type="match status" value="1"/>
</dbReference>
<dbReference type="InterPro" id="IPR036397">
    <property type="entry name" value="RNaseH_sf"/>
</dbReference>
<dbReference type="PANTHER" id="PTHR35046:SF9">
    <property type="entry name" value="RNA-DIRECTED DNA POLYMERASE"/>
    <property type="match status" value="1"/>
</dbReference>
<dbReference type="InterPro" id="IPR012337">
    <property type="entry name" value="RNaseH-like_sf"/>
</dbReference>
<dbReference type="InterPro" id="IPR001584">
    <property type="entry name" value="Integrase_cat-core"/>
</dbReference>
<dbReference type="SUPFAM" id="SSF56219">
    <property type="entry name" value="DNase I-like"/>
    <property type="match status" value="1"/>
</dbReference>
<evidence type="ECO:0000313" key="10">
    <source>
        <dbReference type="Proteomes" id="UP000188268"/>
    </source>
</evidence>
<evidence type="ECO:0000313" key="9">
    <source>
        <dbReference type="EMBL" id="OMO90520.1"/>
    </source>
</evidence>
<dbReference type="GO" id="GO:0003676">
    <property type="term" value="F:nucleic acid binding"/>
    <property type="evidence" value="ECO:0007669"/>
    <property type="project" value="InterPro"/>
</dbReference>
<keyword evidence="4" id="KW-0255">Endonuclease</keyword>
<dbReference type="FunFam" id="3.30.420.10:FF:000032">
    <property type="entry name" value="Retrovirus-related Pol polyprotein from transposon 297-like Protein"/>
    <property type="match status" value="1"/>
</dbReference>
<evidence type="ECO:0000256" key="3">
    <source>
        <dbReference type="ARBA" id="ARBA00022722"/>
    </source>
</evidence>
<dbReference type="CDD" id="cd06222">
    <property type="entry name" value="RNase_H_like"/>
    <property type="match status" value="1"/>
</dbReference>
<dbReference type="InterPro" id="IPR043128">
    <property type="entry name" value="Rev_trsase/Diguanyl_cyclase"/>
</dbReference>
<dbReference type="InterPro" id="IPR036691">
    <property type="entry name" value="Endo/exonu/phosph_ase_sf"/>
</dbReference>
<dbReference type="InterPro" id="IPR005135">
    <property type="entry name" value="Endo/exonuclease/phosphatase"/>
</dbReference>
<protein>
    <submittedName>
        <fullName evidence="9">Reverse transcriptase</fullName>
    </submittedName>
</protein>
<keyword evidence="6 9" id="KW-0695">RNA-directed DNA polymerase</keyword>
<keyword evidence="10" id="KW-1185">Reference proteome</keyword>
<organism evidence="9 10">
    <name type="scientific">Corchorus capsularis</name>
    <name type="common">Jute</name>
    <dbReference type="NCBI Taxonomy" id="210143"/>
    <lineage>
        <taxon>Eukaryota</taxon>
        <taxon>Viridiplantae</taxon>
        <taxon>Streptophyta</taxon>
        <taxon>Embryophyta</taxon>
        <taxon>Tracheophyta</taxon>
        <taxon>Spermatophyta</taxon>
        <taxon>Magnoliopsida</taxon>
        <taxon>eudicotyledons</taxon>
        <taxon>Gunneridae</taxon>
        <taxon>Pentapetalae</taxon>
        <taxon>rosids</taxon>
        <taxon>malvids</taxon>
        <taxon>Malvales</taxon>
        <taxon>Malvaceae</taxon>
        <taxon>Grewioideae</taxon>
        <taxon>Apeibeae</taxon>
        <taxon>Corchorus</taxon>
    </lineage>
</organism>
<dbReference type="Gene3D" id="3.30.70.270">
    <property type="match status" value="1"/>
</dbReference>
<gene>
    <name evidence="9" type="ORF">CCACVL1_07351</name>
</gene>
<dbReference type="Pfam" id="PF17917">
    <property type="entry name" value="RT_RNaseH"/>
    <property type="match status" value="1"/>
</dbReference>
<keyword evidence="5" id="KW-0378">Hydrolase</keyword>
<dbReference type="InterPro" id="IPR043502">
    <property type="entry name" value="DNA/RNA_pol_sf"/>
</dbReference>
<feature type="region of interest" description="Disordered" evidence="7">
    <location>
        <begin position="1581"/>
        <end position="1629"/>
    </location>
</feature>
<proteinExistence type="predicted"/>
<keyword evidence="2" id="KW-0548">Nucleotidyltransferase</keyword>
<dbReference type="InterPro" id="IPR041588">
    <property type="entry name" value="Integrase_H2C2"/>
</dbReference>
<dbReference type="InterPro" id="IPR041373">
    <property type="entry name" value="RT_RNaseH"/>
</dbReference>
<sequence length="2372" mass="269166">MVGEALTNMCSQLSLQEGEKEKVVIDNSWVDGEDGNVVRHYLLGKLMLKKPVNVEGLRNVMYQAWRLEGDLIVQEVGVRLFLFQFEDPLEKDRVLVSQPWSFKKVLLVLKEYDGVLPPESVQFNKCPFWVRVFDLPLRLQNERVGVAVGEAAGEVLDIDPNWGRFMRVRVQVDLLIPLKAGTTVSTASGDLEVEFRYEKMADFCYVYRLKAETPVVRSTKQSPDGMRSKTIFGGSKREGKRPVVANALSTGAVSKQKSLGSSMLASGWRGGFRNHVDSLLLRGREAARAIAEEERSRDMFPKFNCNNGEKFQGEQEVTSSKFRTLNNNFLHDAKERGERRGEEDIDARVFALKQQLLLEGMAESPNFQGDRGSGFKEKGSSSFMGPKNIPGIGRSHMGLAGSSNANIGLPSLIRPVLEQEDNSGSSLPTEVRQLLAELVKTGPFVFGAGNTSDQIKPRRWKKIARATDKYSFECLAPQTNLLQGRKRGPYQGSFVSVEDGAAKRSREEEDQIGTVAGLVAELWNGRGDGGSPLPRTMSIFVWNCRGLGASRSVHILRSFIICNKPQILFLSETKRSSNGMEWLRSLLGYDFCFSVSSIGRAGGLALLWMNSYSVYVLSYSSSHIDVSVENQNTQKWRFTGIYGQFETGRRHETWSLLRNLAGRSSLPWLCAGDFNEILSNDEKLGGVVRSNRQMEQFREAIEDCELKEIPVQGPKMTWNRKMRGETVFEKLDRGLATEEWINIFNFSFVQCAEKLRRWDREIFGHVRHGINRKKKELERLYAKAQMDGRSGALHDCIDGLNELYQREEVMWRQRAKITWLRDGDRNSKFFHVMASKRNRRNGISALQDDAGNWQMNAEEIENIIGRHFKSIYESSKPYIYDIQQDIKDAVFQMSPEKSPSPDVLWWLETVHHLKNKRSGGKRHMALKLDLSKAYDRVEWAFLEGVMRSLGFSARWISRIMTCVRAVSYSVLVNGVPTDKFAPSRGIRQEDPLSPYLFLFCMEGLSCLLQHAERSREIQGVSVARYAPRVSHLFFADDSLLFLHAKEVECDAILRILKIFEYVSGQQINVDKSAILFSNNTPDCIRVSIMAKLGVQQVLDKNKYLGLPIMIGRSKRAELQMIRDRIWKRVQQWRGKILSGAGKAVMIQAVAQSIPTYLMSCFRFPKTFLNDLNMIIANFWWGSSDNKRRIHWKAWDSLCVSKLDGGLGFRDFEAFNLALLAKQGWRLIQDERSLCYRILKAKYFRQCSFMEAKLGCNPSFVWRSLLAGREVLKQGCRWRVGNGCDIDNWRDKWINKPPVNQPLPNNGIICNPNPVKVLFDDDGNWDYDLLRELFVEDDVRRIMSIPLHLTGSRDKFIWSRTLDGHYTASELGYLELVCFLLWKIWLNGNKVLHEKVCQTLSALCLAAAHCVQEMENVWIRNELTMDGREVQLWRPPVAGQIKINVDASFVVSRYEAGLGVVCRDAEGRVLLCAKSRINFVPDSMYAEMYAIRFGVLLARYYGYLNCCVESDCLLAIREINMANPSLWGGGGDAPRAYHSLEEHIGANEDHVLEIHGDVMNTSLEEHGVGGIASDRPLLGEAAQHRPHDRPQPAIAYRPSHAPSHEASGHNRPSHGPSGHNQPFDPLAIPQGPMTRARAKRFNEALLGFVRSHLGDLESIEDQLESIEVDITKNIPIDSKSPSKQLGCDCLIVCESCDLENSIAGLIESLSPTKEELCLLLDFVVSSQGIEVDEEKIKAIKDWPTPTNVGQVRSFHGLVGFYRRSVKDFSTLATPITSVMKKNAPFKWGKEQQEAFETLKEKLTNAPLLVLPNFNNTFEIECDASGVGIGAVLMQGGKPVTYFSEKLNGAALNYPTYDKELYALVRALQTWQHYLWPKEFVIHTDHESLKYLRGQQKLNKRHAKWSEFIESFPYVVRYKQGKENVVADALSRRLCVPSCSLRILLMRESHEGGLMGHFGVDRTYDILHEHFFWPKMRHDVGTYVVSCIVCLQAKSTSKPHGLYNPLPIPHEPWTHISMDFVLGLPRSKRGKDSIFVVVDRFSKMAHFIACTKTDDAINVANLFFKEIVRLYGMPRTIVSDRDAKFLSHFWRTLWAKLGTKLLFSITCHPQTDGQTEVVNRTLSTLLRALIKENIRTWEDCLPHVEFAYNRSIHSTTGHSPFETVYGFNPLTPLDLLSLPLSVQVDMDGQRKADYVRELHARVRAQIEKKTQHYMKVAKKGRKEIIFEPGDWVWLHLRKGSLKKRKSKLLPRGDGPFQVLERINNNAYKLDLSSEYGNVSATFNVSDLSLFDSDADLRRNHFQGRGDDAPRAYHVLEEHIGANEDHVLEIHGDVMNASLEEHGVGGIASDQPLLGEAAQHRPHDRPQPAIACAIT</sequence>
<evidence type="ECO:0000256" key="7">
    <source>
        <dbReference type="SAM" id="MobiDB-lite"/>
    </source>
</evidence>
<dbReference type="EMBL" id="AWWV01008447">
    <property type="protein sequence ID" value="OMO90520.1"/>
    <property type="molecule type" value="Genomic_DNA"/>
</dbReference>
<evidence type="ECO:0000256" key="1">
    <source>
        <dbReference type="ARBA" id="ARBA00022679"/>
    </source>
</evidence>
<dbReference type="GO" id="GO:0004523">
    <property type="term" value="F:RNA-DNA hybrid ribonuclease activity"/>
    <property type="evidence" value="ECO:0007669"/>
    <property type="project" value="InterPro"/>
</dbReference>
<dbReference type="GO" id="GO:0015074">
    <property type="term" value="P:DNA integration"/>
    <property type="evidence" value="ECO:0007669"/>
    <property type="project" value="InterPro"/>
</dbReference>
<dbReference type="Gene3D" id="1.10.340.70">
    <property type="match status" value="1"/>
</dbReference>
<dbReference type="Pfam" id="PF14111">
    <property type="entry name" value="DUF4283"/>
    <property type="match status" value="1"/>
</dbReference>